<gene>
    <name evidence="1" type="ORF">GQ55_4G236400</name>
</gene>
<accession>A0A2T7DZL1</accession>
<evidence type="ECO:0000313" key="2">
    <source>
        <dbReference type="Proteomes" id="UP000244336"/>
    </source>
</evidence>
<dbReference type="Proteomes" id="UP000244336">
    <property type="component" value="Chromosome 4"/>
</dbReference>
<organism evidence="1 2">
    <name type="scientific">Panicum hallii var. hallii</name>
    <dbReference type="NCBI Taxonomy" id="1504633"/>
    <lineage>
        <taxon>Eukaryota</taxon>
        <taxon>Viridiplantae</taxon>
        <taxon>Streptophyta</taxon>
        <taxon>Embryophyta</taxon>
        <taxon>Tracheophyta</taxon>
        <taxon>Spermatophyta</taxon>
        <taxon>Magnoliopsida</taxon>
        <taxon>Liliopsida</taxon>
        <taxon>Poales</taxon>
        <taxon>Poaceae</taxon>
        <taxon>PACMAD clade</taxon>
        <taxon>Panicoideae</taxon>
        <taxon>Panicodae</taxon>
        <taxon>Paniceae</taxon>
        <taxon>Panicinae</taxon>
        <taxon>Panicum</taxon>
        <taxon>Panicum sect. Panicum</taxon>
    </lineage>
</organism>
<dbReference type="Gramene" id="PUZ61018">
    <property type="protein sequence ID" value="PUZ61018"/>
    <property type="gene ID" value="GQ55_4G236400"/>
</dbReference>
<reference evidence="1 2" key="1">
    <citation type="submission" date="2018-04" db="EMBL/GenBank/DDBJ databases">
        <title>WGS assembly of Panicum hallii var. hallii HAL2.</title>
        <authorList>
            <person name="Lovell J."/>
            <person name="Jenkins J."/>
            <person name="Lowry D."/>
            <person name="Mamidi S."/>
            <person name="Sreedasyam A."/>
            <person name="Weng X."/>
            <person name="Barry K."/>
            <person name="Bonette J."/>
            <person name="Campitelli B."/>
            <person name="Daum C."/>
            <person name="Gordon S."/>
            <person name="Gould B."/>
            <person name="Lipzen A."/>
            <person name="MacQueen A."/>
            <person name="Palacio-Mejia J."/>
            <person name="Plott C."/>
            <person name="Shakirov E."/>
            <person name="Shu S."/>
            <person name="Yoshinaga Y."/>
            <person name="Zane M."/>
            <person name="Rokhsar D."/>
            <person name="Grimwood J."/>
            <person name="Schmutz J."/>
            <person name="Juenger T."/>
        </authorList>
    </citation>
    <scope>NUCLEOTIDE SEQUENCE [LARGE SCALE GENOMIC DNA]</scope>
    <source>
        <strain evidence="2">cv. HAL2</strain>
    </source>
</reference>
<name>A0A2T7DZL1_9POAL</name>
<evidence type="ECO:0000313" key="1">
    <source>
        <dbReference type="EMBL" id="PUZ61018.1"/>
    </source>
</evidence>
<dbReference type="AlphaFoldDB" id="A0A2T7DZL1"/>
<dbReference type="EMBL" id="CM009752">
    <property type="protein sequence ID" value="PUZ61018.1"/>
    <property type="molecule type" value="Genomic_DNA"/>
</dbReference>
<keyword evidence="2" id="KW-1185">Reference proteome</keyword>
<protein>
    <submittedName>
        <fullName evidence="1">Uncharacterized protein</fullName>
    </submittedName>
</protein>
<sequence>MSGTSCGSPVGLQPHPCSPPMELAVARRLHQNAFWCSACVGHHWRSSVSREGARVAVSSSGGSAGSDAVVAASSSMASEANRKRTGATAPATSRMAHWSPEKFGELLMHEATKMASTNVARNRRTSIKGNRQIASHLTLQSGDLFTSLSL</sequence>
<proteinExistence type="predicted"/>
<dbReference type="OrthoDB" id="10592833at2759"/>